<proteinExistence type="predicted"/>
<evidence type="ECO:0000313" key="1">
    <source>
        <dbReference type="EMBL" id="CAH8240047.1"/>
    </source>
</evidence>
<gene>
    <name evidence="1" type="ORF">VAE063_950902</name>
</gene>
<comment type="caution">
    <text evidence="1">The sequence shown here is derived from an EMBL/GenBank/DDBJ whole genome shotgun (WGS) entry which is preliminary data.</text>
</comment>
<accession>A0ABN8TYL8</accession>
<keyword evidence="2" id="KW-1185">Reference proteome</keyword>
<organism evidence="1 2">
    <name type="scientific">Vibrio aestuarianus</name>
    <dbReference type="NCBI Taxonomy" id="28171"/>
    <lineage>
        <taxon>Bacteria</taxon>
        <taxon>Pseudomonadati</taxon>
        <taxon>Pseudomonadota</taxon>
        <taxon>Gammaproteobacteria</taxon>
        <taxon>Vibrionales</taxon>
        <taxon>Vibrionaceae</taxon>
        <taxon>Vibrio</taxon>
    </lineage>
</organism>
<dbReference type="EMBL" id="CALYLK010000136">
    <property type="protein sequence ID" value="CAH8240047.1"/>
    <property type="molecule type" value="Genomic_DNA"/>
</dbReference>
<evidence type="ECO:0000313" key="2">
    <source>
        <dbReference type="Proteomes" id="UP001152658"/>
    </source>
</evidence>
<reference evidence="1" key="1">
    <citation type="submission" date="2022-06" db="EMBL/GenBank/DDBJ databases">
        <authorList>
            <person name="Goudenege D."/>
            <person name="Le Roux F."/>
        </authorList>
    </citation>
    <scope>NUCLEOTIDE SEQUENCE</scope>
    <source>
        <strain evidence="1">12-063</strain>
    </source>
</reference>
<dbReference type="Proteomes" id="UP001152658">
    <property type="component" value="Unassembled WGS sequence"/>
</dbReference>
<name>A0ABN8TYL8_9VIBR</name>
<sequence length="48" mass="5657">MGFFIYQSNRKEDTLIARVSPYVFQLQVKQRMTKVDSESVSARIYIIV</sequence>
<protein>
    <submittedName>
        <fullName evidence="1">Uncharacterized protein</fullName>
    </submittedName>
</protein>